<proteinExistence type="predicted"/>
<evidence type="ECO:0000256" key="5">
    <source>
        <dbReference type="SAM" id="MobiDB-lite"/>
    </source>
</evidence>
<feature type="transmembrane region" description="Helical" evidence="6">
    <location>
        <begin position="156"/>
        <end position="175"/>
    </location>
</feature>
<protein>
    <submittedName>
        <fullName evidence="9">Rhomboid family intramembrane serine protease</fullName>
        <ecNumber evidence="9">3.4.21.105</ecNumber>
    </submittedName>
</protein>
<evidence type="ECO:0000259" key="7">
    <source>
        <dbReference type="Pfam" id="PF01694"/>
    </source>
</evidence>
<evidence type="ECO:0000256" key="3">
    <source>
        <dbReference type="ARBA" id="ARBA00022989"/>
    </source>
</evidence>
<dbReference type="EMBL" id="JBHSUA010000002">
    <property type="protein sequence ID" value="MFC6395441.1"/>
    <property type="molecule type" value="Genomic_DNA"/>
</dbReference>
<feature type="region of interest" description="Disordered" evidence="5">
    <location>
        <begin position="217"/>
        <end position="240"/>
    </location>
</feature>
<dbReference type="PANTHER" id="PTHR43066">
    <property type="entry name" value="RHOMBOID-RELATED PROTEIN"/>
    <property type="match status" value="1"/>
</dbReference>
<dbReference type="Proteomes" id="UP001596266">
    <property type="component" value="Unassembled WGS sequence"/>
</dbReference>
<keyword evidence="10" id="KW-1185">Reference proteome</keyword>
<dbReference type="Gene3D" id="1.20.1540.10">
    <property type="entry name" value="Rhomboid-like"/>
    <property type="match status" value="1"/>
</dbReference>
<evidence type="ECO:0000256" key="4">
    <source>
        <dbReference type="ARBA" id="ARBA00023136"/>
    </source>
</evidence>
<feature type="transmembrane region" description="Helical" evidence="6">
    <location>
        <begin position="20"/>
        <end position="44"/>
    </location>
</feature>
<comment type="caution">
    <text evidence="9">The sequence shown here is derived from an EMBL/GenBank/DDBJ whole genome shotgun (WGS) entry which is preliminary data.</text>
</comment>
<feature type="transmembrane region" description="Helical" evidence="6">
    <location>
        <begin position="74"/>
        <end position="93"/>
    </location>
</feature>
<dbReference type="SUPFAM" id="SSF144091">
    <property type="entry name" value="Rhomboid-like"/>
    <property type="match status" value="1"/>
</dbReference>
<organism evidence="9 10">
    <name type="scientific">Luteococcus sanguinis</name>
    <dbReference type="NCBI Taxonomy" id="174038"/>
    <lineage>
        <taxon>Bacteria</taxon>
        <taxon>Bacillati</taxon>
        <taxon>Actinomycetota</taxon>
        <taxon>Actinomycetes</taxon>
        <taxon>Propionibacteriales</taxon>
        <taxon>Propionibacteriaceae</taxon>
        <taxon>Luteococcus</taxon>
    </lineage>
</organism>
<keyword evidence="4 6" id="KW-0472">Membrane</keyword>
<dbReference type="Pfam" id="PF01694">
    <property type="entry name" value="Rhomboid"/>
    <property type="match status" value="1"/>
</dbReference>
<dbReference type="InterPro" id="IPR046483">
    <property type="entry name" value="DUF6576"/>
</dbReference>
<dbReference type="InterPro" id="IPR035952">
    <property type="entry name" value="Rhomboid-like_sf"/>
</dbReference>
<feature type="domain" description="Peptidase S54 rhomboid" evidence="7">
    <location>
        <begin position="64"/>
        <end position="178"/>
    </location>
</feature>
<feature type="domain" description="DUF6576" evidence="8">
    <location>
        <begin position="230"/>
        <end position="268"/>
    </location>
</feature>
<comment type="subcellular location">
    <subcellularLocation>
        <location evidence="1">Membrane</location>
        <topology evidence="1">Multi-pass membrane protein</topology>
    </subcellularLocation>
</comment>
<dbReference type="RefSeq" id="WP_343886631.1">
    <property type="nucleotide sequence ID" value="NZ_BAAAKI010000017.1"/>
</dbReference>
<keyword evidence="9" id="KW-0645">Protease</keyword>
<dbReference type="GO" id="GO:0008233">
    <property type="term" value="F:peptidase activity"/>
    <property type="evidence" value="ECO:0007669"/>
    <property type="project" value="UniProtKB-KW"/>
</dbReference>
<evidence type="ECO:0000256" key="2">
    <source>
        <dbReference type="ARBA" id="ARBA00022692"/>
    </source>
</evidence>
<evidence type="ECO:0000256" key="1">
    <source>
        <dbReference type="ARBA" id="ARBA00004141"/>
    </source>
</evidence>
<keyword evidence="2 6" id="KW-0812">Transmembrane</keyword>
<dbReference type="Pfam" id="PF20216">
    <property type="entry name" value="DUF6576"/>
    <property type="match status" value="1"/>
</dbReference>
<feature type="transmembrane region" description="Helical" evidence="6">
    <location>
        <begin position="105"/>
        <end position="126"/>
    </location>
</feature>
<accession>A0ABW1X0Q1</accession>
<keyword evidence="3 6" id="KW-1133">Transmembrane helix</keyword>
<feature type="transmembrane region" description="Helical" evidence="6">
    <location>
        <begin position="132"/>
        <end position="149"/>
    </location>
</feature>
<gene>
    <name evidence="9" type="ORF">ACFP57_00320</name>
</gene>
<evidence type="ECO:0000256" key="6">
    <source>
        <dbReference type="SAM" id="Phobius"/>
    </source>
</evidence>
<evidence type="ECO:0000259" key="8">
    <source>
        <dbReference type="Pfam" id="PF20216"/>
    </source>
</evidence>
<reference evidence="10" key="1">
    <citation type="journal article" date="2019" name="Int. J. Syst. Evol. Microbiol.">
        <title>The Global Catalogue of Microorganisms (GCM) 10K type strain sequencing project: providing services to taxonomists for standard genome sequencing and annotation.</title>
        <authorList>
            <consortium name="The Broad Institute Genomics Platform"/>
            <consortium name="The Broad Institute Genome Sequencing Center for Infectious Disease"/>
            <person name="Wu L."/>
            <person name="Ma J."/>
        </authorList>
    </citation>
    <scope>NUCLEOTIDE SEQUENCE [LARGE SCALE GENOMIC DNA]</scope>
    <source>
        <strain evidence="10">CGMCC 1.15277</strain>
    </source>
</reference>
<keyword evidence="9" id="KW-0378">Hydrolase</keyword>
<dbReference type="InterPro" id="IPR022764">
    <property type="entry name" value="Peptidase_S54_rhomboid_dom"/>
</dbReference>
<dbReference type="GO" id="GO:0006508">
    <property type="term" value="P:proteolysis"/>
    <property type="evidence" value="ECO:0007669"/>
    <property type="project" value="UniProtKB-KW"/>
</dbReference>
<dbReference type="EC" id="3.4.21.105" evidence="9"/>
<evidence type="ECO:0000313" key="10">
    <source>
        <dbReference type="Proteomes" id="UP001596266"/>
    </source>
</evidence>
<sequence length="275" mass="30327">MSFYGMGGRATDPWFKVGNVEFGTTMVVIAVGVLSMLVSVFTGASGNASAMDSLAYSPWSLAQGEVWRPFTWPLVNYLGLWTILNLFFFWVFGTELESQLGRKKMAHLLLGIWAAMTVAATLVGLAFSSGTWLAGLGMIQFIVLLLWICEYPNRPFFFGIPAWVVGAVLLALQLLSPIGRADWVGLFSMLLSLVAVAVIARRLGLLHEFAWIPGAPKRHKPTREQKKAAKTHQQKANDQQKLDQLLDKISAGGGVDALSASERQELMRLRNRRQG</sequence>
<evidence type="ECO:0000313" key="9">
    <source>
        <dbReference type="EMBL" id="MFC6395441.1"/>
    </source>
</evidence>
<feature type="transmembrane region" description="Helical" evidence="6">
    <location>
        <begin position="181"/>
        <end position="200"/>
    </location>
</feature>
<name>A0ABW1X0Q1_9ACTN</name>